<accession>F4C2C8</accession>
<dbReference type="OrthoDB" id="714010at2"/>
<dbReference type="PATRIC" id="fig|743722.3.peg.3709"/>
<sequence length="105" mass="11793">MAENTQEKELKTFGFTGKLRTGLVTAIMALMLTAIVFLTQYAISLNKEILQMQGNLYNQMIKEIKTNVKTEVKETVVPTVKNLDTVASKLDSATTELKQKIQNVR</sequence>
<organism evidence="2">
    <name type="scientific">Sphingobacterium sp. (strain 21)</name>
    <dbReference type="NCBI Taxonomy" id="743722"/>
    <lineage>
        <taxon>Bacteria</taxon>
        <taxon>Pseudomonadati</taxon>
        <taxon>Bacteroidota</taxon>
        <taxon>Sphingobacteriia</taxon>
        <taxon>Sphingobacteriales</taxon>
        <taxon>Sphingobacteriaceae</taxon>
        <taxon>Sphingobacterium</taxon>
    </lineage>
</organism>
<proteinExistence type="predicted"/>
<gene>
    <name evidence="2" type="ordered locus">Sph21_3468</name>
</gene>
<keyword evidence="1" id="KW-0472">Membrane</keyword>
<dbReference type="EMBL" id="CP002584">
    <property type="protein sequence ID" value="ADZ80006.1"/>
    <property type="molecule type" value="Genomic_DNA"/>
</dbReference>
<reference evidence="2" key="1">
    <citation type="submission" date="2011-03" db="EMBL/GenBank/DDBJ databases">
        <title>Complete sequence of Sphingobacterium sp. 21.</title>
        <authorList>
            <consortium name="US DOE Joint Genome Institute"/>
            <person name="Lucas S."/>
            <person name="Copeland A."/>
            <person name="Lapidus A."/>
            <person name="Cheng J.-F."/>
            <person name="Goodwin L."/>
            <person name="Pitluck S."/>
            <person name="Davenport K."/>
            <person name="Detter J.C."/>
            <person name="Han C."/>
            <person name="Tapia R."/>
            <person name="Land M."/>
            <person name="Hauser L."/>
            <person name="Kyrpides N."/>
            <person name="Ivanova N."/>
            <person name="Ovchinnikova G."/>
            <person name="Pagani I."/>
            <person name="Siebers A.K."/>
            <person name="Allgaier M."/>
            <person name="Thelen M.P."/>
            <person name="Hugenholtz P."/>
            <person name="Woyke T."/>
        </authorList>
    </citation>
    <scope>NUCLEOTIDE SEQUENCE</scope>
    <source>
        <strain evidence="2">21</strain>
    </source>
</reference>
<dbReference type="KEGG" id="shg:Sph21_3468"/>
<evidence type="ECO:0000256" key="1">
    <source>
        <dbReference type="SAM" id="Phobius"/>
    </source>
</evidence>
<protein>
    <submittedName>
        <fullName evidence="2">Uncharacterized protein</fullName>
    </submittedName>
</protein>
<keyword evidence="1" id="KW-1133">Transmembrane helix</keyword>
<keyword evidence="1" id="KW-0812">Transmembrane</keyword>
<evidence type="ECO:0000313" key="2">
    <source>
        <dbReference type="EMBL" id="ADZ80006.1"/>
    </source>
</evidence>
<name>F4C2C8_SPHS2</name>
<dbReference type="AlphaFoldDB" id="F4C2C8"/>
<dbReference type="HOGENOM" id="CLU_2234863_0_0_10"/>
<feature type="transmembrane region" description="Helical" evidence="1">
    <location>
        <begin position="21"/>
        <end position="43"/>
    </location>
</feature>
<dbReference type="STRING" id="743722.Sph21_3468"/>